<feature type="region of interest" description="Disordered" evidence="1">
    <location>
        <begin position="163"/>
        <end position="200"/>
    </location>
</feature>
<dbReference type="EnsemblPlants" id="Solyc06g036020.1.1">
    <property type="protein sequence ID" value="Solyc06g036020.1.1"/>
    <property type="gene ID" value="Solyc06g036020.1"/>
</dbReference>
<feature type="compositionally biased region" description="Basic and acidic residues" evidence="1">
    <location>
        <begin position="167"/>
        <end position="179"/>
    </location>
</feature>
<evidence type="ECO:0000313" key="2">
    <source>
        <dbReference type="EnsemblPlants" id="Solyc06g036020.1.1"/>
    </source>
</evidence>
<keyword evidence="3" id="KW-1185">Reference proteome</keyword>
<dbReference type="AlphaFoldDB" id="K4C4X1"/>
<dbReference type="Proteomes" id="UP000004994">
    <property type="component" value="Chromosome 6"/>
</dbReference>
<name>K4C4X1_SOLLC</name>
<dbReference type="HOGENOM" id="CLU_1368288_0_0_1"/>
<reference evidence="2" key="1">
    <citation type="journal article" date="2012" name="Nature">
        <title>The tomato genome sequence provides insights into fleshy fruit evolution.</title>
        <authorList>
            <consortium name="Tomato Genome Consortium"/>
        </authorList>
    </citation>
    <scope>NUCLEOTIDE SEQUENCE [LARGE SCALE GENOMIC DNA]</scope>
    <source>
        <strain evidence="2">cv. Heinz 1706</strain>
    </source>
</reference>
<evidence type="ECO:0000256" key="1">
    <source>
        <dbReference type="SAM" id="MobiDB-lite"/>
    </source>
</evidence>
<evidence type="ECO:0000313" key="3">
    <source>
        <dbReference type="Proteomes" id="UP000004994"/>
    </source>
</evidence>
<reference evidence="2" key="2">
    <citation type="submission" date="2015-06" db="UniProtKB">
        <authorList>
            <consortium name="EnsemblPlants"/>
        </authorList>
    </citation>
    <scope>IDENTIFICATION</scope>
    <source>
        <strain evidence="2">cv. Heinz 1706</strain>
    </source>
</reference>
<proteinExistence type="predicted"/>
<dbReference type="Gramene" id="Solyc06g036020.1.1">
    <property type="protein sequence ID" value="Solyc06g036020.1.1"/>
    <property type="gene ID" value="Solyc06g036020.1"/>
</dbReference>
<dbReference type="InParanoid" id="K4C4X1"/>
<sequence length="200" mass="22563">MTSLISCYPNSFQLRLAFNCRKSLPVFFSCMRVRKLECPRIHFFLFAGNDRINDTNYVGGRNTWVNKILRPQLMDGMKLMMLLKKSLIPRGRNSHLQDTHLHGYVTDETHIQKELNNETAIGDVLGASESTSKSPEVRVCGKLLATSTFENKEYSLVAGKIESTNESGEKEFSDAKLDVESVINPNGTDQIDNQEKISSL</sequence>
<dbReference type="PaxDb" id="4081-Solyc06g036020.1.1"/>
<feature type="compositionally biased region" description="Polar residues" evidence="1">
    <location>
        <begin position="183"/>
        <end position="200"/>
    </location>
</feature>
<protein>
    <submittedName>
        <fullName evidence="2">Uncharacterized protein</fullName>
    </submittedName>
</protein>
<accession>K4C4X1</accession>
<organism evidence="2">
    <name type="scientific">Solanum lycopersicum</name>
    <name type="common">Tomato</name>
    <name type="synonym">Lycopersicon esculentum</name>
    <dbReference type="NCBI Taxonomy" id="4081"/>
    <lineage>
        <taxon>Eukaryota</taxon>
        <taxon>Viridiplantae</taxon>
        <taxon>Streptophyta</taxon>
        <taxon>Embryophyta</taxon>
        <taxon>Tracheophyta</taxon>
        <taxon>Spermatophyta</taxon>
        <taxon>Magnoliopsida</taxon>
        <taxon>eudicotyledons</taxon>
        <taxon>Gunneridae</taxon>
        <taxon>Pentapetalae</taxon>
        <taxon>asterids</taxon>
        <taxon>lamiids</taxon>
        <taxon>Solanales</taxon>
        <taxon>Solanaceae</taxon>
        <taxon>Solanoideae</taxon>
        <taxon>Solaneae</taxon>
        <taxon>Solanum</taxon>
        <taxon>Solanum subgen. Lycopersicon</taxon>
    </lineage>
</organism>